<gene>
    <name evidence="2" type="ORF">Cvel_659</name>
</gene>
<evidence type="ECO:0000313" key="2">
    <source>
        <dbReference type="EMBL" id="CEM29186.1"/>
    </source>
</evidence>
<dbReference type="AlphaFoldDB" id="A0A0G4GHV7"/>
<feature type="region of interest" description="Disordered" evidence="1">
    <location>
        <begin position="71"/>
        <end position="100"/>
    </location>
</feature>
<proteinExistence type="predicted"/>
<accession>A0A0G4GHV7</accession>
<sequence length="100" mass="9579">MLYGGGPGACWGAILCSPAEEEAGAGLQVLRGGEEPAGGPGCRGGQDLGGHVDAADGQGEGVQGLVGQVEELDGEGGKNEGQTLVGAGGPEREGGALGQH</sequence>
<protein>
    <submittedName>
        <fullName evidence="2">Uncharacterized protein</fullName>
    </submittedName>
</protein>
<name>A0A0G4GHV7_9ALVE</name>
<feature type="region of interest" description="Disordered" evidence="1">
    <location>
        <begin position="31"/>
        <end position="59"/>
    </location>
</feature>
<evidence type="ECO:0000256" key="1">
    <source>
        <dbReference type="SAM" id="MobiDB-lite"/>
    </source>
</evidence>
<dbReference type="VEuPathDB" id="CryptoDB:Cvel_659"/>
<feature type="compositionally biased region" description="Gly residues" evidence="1">
    <location>
        <begin position="35"/>
        <end position="48"/>
    </location>
</feature>
<organism evidence="2">
    <name type="scientific">Chromera velia CCMP2878</name>
    <dbReference type="NCBI Taxonomy" id="1169474"/>
    <lineage>
        <taxon>Eukaryota</taxon>
        <taxon>Sar</taxon>
        <taxon>Alveolata</taxon>
        <taxon>Colpodellida</taxon>
        <taxon>Chromeraceae</taxon>
        <taxon>Chromera</taxon>
    </lineage>
</organism>
<dbReference type="EMBL" id="CDMZ01001215">
    <property type="protein sequence ID" value="CEM29186.1"/>
    <property type="molecule type" value="Genomic_DNA"/>
</dbReference>
<reference evidence="2" key="1">
    <citation type="submission" date="2014-11" db="EMBL/GenBank/DDBJ databases">
        <authorList>
            <person name="Otto D Thomas"/>
            <person name="Naeem Raeece"/>
        </authorList>
    </citation>
    <scope>NUCLEOTIDE SEQUENCE</scope>
</reference>